<dbReference type="GO" id="GO:0046872">
    <property type="term" value="F:metal ion binding"/>
    <property type="evidence" value="ECO:0007669"/>
    <property type="project" value="UniProtKB-KW"/>
</dbReference>
<evidence type="ECO:0000313" key="3">
    <source>
        <dbReference type="EMBL" id="SDK91894.1"/>
    </source>
</evidence>
<evidence type="ECO:0000256" key="2">
    <source>
        <dbReference type="ARBA" id="ARBA00023180"/>
    </source>
</evidence>
<dbReference type="STRING" id="571298.SAMN04488026_105922"/>
<keyword evidence="4" id="KW-1185">Reference proteome</keyword>
<proteinExistence type="predicted"/>
<dbReference type="Gene3D" id="2.160.20.10">
    <property type="entry name" value="Single-stranded right-handed beta-helix, Pectin lyase-like"/>
    <property type="match status" value="1"/>
</dbReference>
<dbReference type="EMBL" id="FNEK01000059">
    <property type="protein sequence ID" value="SDK91894.1"/>
    <property type="molecule type" value="Genomic_DNA"/>
</dbReference>
<dbReference type="PANTHER" id="PTHR42970">
    <property type="entry name" value="PECTATE LYASE C-RELATED"/>
    <property type="match status" value="1"/>
</dbReference>
<dbReference type="InterPro" id="IPR052063">
    <property type="entry name" value="Polysaccharide_Lyase_1"/>
</dbReference>
<sequence length="448" mass="47314">MLAGHGAVASERAFPGAEGMGAGAVGWKQGELRLVTTLADSGPGSLRECAANGGHPRVCGFAVSGTIDLLQPIHVGSNIYIAGQTAPGDGIQLRIVEGTHGPLIPKNVTDVVIRYLKLRPGPSPRPSATVDAITVENARQVFPGNLSMAFATDETFNIHVSGATASDITLADSLDRSNHPKGRHSKGALICSDEGQGNRCGRITLLRNLFAHHRDRSPDIKATDIGPVEVINNVFYNPISQFGEFYDLLGNADIAYLGNLALTGPSTVRKTPEPVQVFEWEDGKAVRLLASDNLAGVAKGCRGRKVEVLDSVAESVLVAPPGWPVSVEPMPVSGVLDAVLARAGDRIEGRRMADALDARVIEDVRICGGRVIDNVDQVGGWPVVAQADPDGQRDSDGDGFSDLCEEARAALNPSRPNDPWEIDPQSAMSHVETWLALAAGDGSWVDAD</sequence>
<gene>
    <name evidence="3" type="ORF">SAMN04488026_105922</name>
</gene>
<protein>
    <recommendedName>
        <fullName evidence="5">Pectate lyase</fullName>
    </recommendedName>
</protein>
<evidence type="ECO:0000256" key="1">
    <source>
        <dbReference type="ARBA" id="ARBA00022723"/>
    </source>
</evidence>
<keyword evidence="2" id="KW-0325">Glycoprotein</keyword>
<keyword evidence="1" id="KW-0479">Metal-binding</keyword>
<dbReference type="SUPFAM" id="SSF51126">
    <property type="entry name" value="Pectin lyase-like"/>
    <property type="match status" value="1"/>
</dbReference>
<reference evidence="3 4" key="1">
    <citation type="submission" date="2016-10" db="EMBL/GenBank/DDBJ databases">
        <authorList>
            <person name="de Groot N.N."/>
        </authorList>
    </citation>
    <scope>NUCLEOTIDE SEQUENCE [LARGE SCALE GENOMIC DNA]</scope>
    <source>
        <strain evidence="3 4">DSM 25294</strain>
    </source>
</reference>
<dbReference type="PANTHER" id="PTHR42970:SF1">
    <property type="entry name" value="PECTATE LYASE C-RELATED"/>
    <property type="match status" value="1"/>
</dbReference>
<dbReference type="InterPro" id="IPR011050">
    <property type="entry name" value="Pectin_lyase_fold/virulence"/>
</dbReference>
<organism evidence="3 4">
    <name type="scientific">Aliiruegeria lutimaris</name>
    <dbReference type="NCBI Taxonomy" id="571298"/>
    <lineage>
        <taxon>Bacteria</taxon>
        <taxon>Pseudomonadati</taxon>
        <taxon>Pseudomonadota</taxon>
        <taxon>Alphaproteobacteria</taxon>
        <taxon>Rhodobacterales</taxon>
        <taxon>Roseobacteraceae</taxon>
        <taxon>Aliiruegeria</taxon>
    </lineage>
</organism>
<evidence type="ECO:0008006" key="5">
    <source>
        <dbReference type="Google" id="ProtNLM"/>
    </source>
</evidence>
<dbReference type="AlphaFoldDB" id="A0A1G9FU28"/>
<dbReference type="InterPro" id="IPR012334">
    <property type="entry name" value="Pectin_lyas_fold"/>
</dbReference>
<dbReference type="Proteomes" id="UP000199382">
    <property type="component" value="Unassembled WGS sequence"/>
</dbReference>
<name>A0A1G9FU28_9RHOB</name>
<evidence type="ECO:0000313" key="4">
    <source>
        <dbReference type="Proteomes" id="UP000199382"/>
    </source>
</evidence>
<accession>A0A1G9FU28</accession>